<protein>
    <submittedName>
        <fullName evidence="1 3">Uncharacterized protein</fullName>
    </submittedName>
</protein>
<organism evidence="2 3">
    <name type="scientific">Toxocara canis</name>
    <name type="common">Canine roundworm</name>
    <dbReference type="NCBI Taxonomy" id="6265"/>
    <lineage>
        <taxon>Eukaryota</taxon>
        <taxon>Metazoa</taxon>
        <taxon>Ecdysozoa</taxon>
        <taxon>Nematoda</taxon>
        <taxon>Chromadorea</taxon>
        <taxon>Rhabditida</taxon>
        <taxon>Spirurina</taxon>
        <taxon>Ascaridomorpha</taxon>
        <taxon>Ascaridoidea</taxon>
        <taxon>Toxocaridae</taxon>
        <taxon>Toxocara</taxon>
    </lineage>
</organism>
<accession>A0A183VCV6</accession>
<gene>
    <name evidence="1" type="ORF">TCNE_LOCUS18576</name>
</gene>
<dbReference type="AlphaFoldDB" id="A0A183VCV6"/>
<reference evidence="1 2" key="2">
    <citation type="submission" date="2018-11" db="EMBL/GenBank/DDBJ databases">
        <authorList>
            <consortium name="Pathogen Informatics"/>
        </authorList>
    </citation>
    <scope>NUCLEOTIDE SEQUENCE [LARGE SCALE GENOMIC DNA]</scope>
</reference>
<reference evidence="3" key="1">
    <citation type="submission" date="2016-06" db="UniProtKB">
        <authorList>
            <consortium name="WormBaseParasite"/>
        </authorList>
    </citation>
    <scope>IDENTIFICATION</scope>
</reference>
<proteinExistence type="predicted"/>
<evidence type="ECO:0000313" key="2">
    <source>
        <dbReference type="Proteomes" id="UP000050794"/>
    </source>
</evidence>
<evidence type="ECO:0000313" key="1">
    <source>
        <dbReference type="EMBL" id="VDM49897.1"/>
    </source>
</evidence>
<name>A0A183VCV6_TOXCA</name>
<sequence length="270" mass="31243">MPEAVPENHEQHSLNDTIELTEHGQFKEQNPPQQSSEVDYETIGRLLLLRRPKSSYTDDEEAPGYCALYAVCSKHLKNEQKLCTAIGADGRLMPGLPRRRMGRCNEKLVADFQVIDMLVLRTEELFDECIEEAVKEERKAPRKFHSGTCSDEWPLLPYYDVTYTCFHRIRVVQLHCWKLAKCCQRVQRCRRQVDESKMAVQLNDLKKEVATKSAACQIHSYREYEKKRSRAYQKSSERNNAFIFDVDDVSALDDASAFSMAFFLAQIAHP</sequence>
<keyword evidence="2" id="KW-1185">Reference proteome</keyword>
<evidence type="ECO:0000313" key="3">
    <source>
        <dbReference type="WBParaSite" id="TCNE_0001858001-mRNA-1"/>
    </source>
</evidence>
<dbReference type="Proteomes" id="UP000050794">
    <property type="component" value="Unassembled WGS sequence"/>
</dbReference>
<dbReference type="WBParaSite" id="TCNE_0001858001-mRNA-1">
    <property type="protein sequence ID" value="TCNE_0001858001-mRNA-1"/>
    <property type="gene ID" value="TCNE_0001858001"/>
</dbReference>
<dbReference type="EMBL" id="UYWY01025697">
    <property type="protein sequence ID" value="VDM49897.1"/>
    <property type="molecule type" value="Genomic_DNA"/>
</dbReference>